<organism evidence="1 2">
    <name type="scientific">Granulicella rosea</name>
    <dbReference type="NCBI Taxonomy" id="474952"/>
    <lineage>
        <taxon>Bacteria</taxon>
        <taxon>Pseudomonadati</taxon>
        <taxon>Acidobacteriota</taxon>
        <taxon>Terriglobia</taxon>
        <taxon>Terriglobales</taxon>
        <taxon>Acidobacteriaceae</taxon>
        <taxon>Granulicella</taxon>
    </lineage>
</organism>
<accession>A0A239K5K6</accession>
<dbReference type="AlphaFoldDB" id="A0A239K5K6"/>
<dbReference type="EMBL" id="FZOU01000004">
    <property type="protein sequence ID" value="SNT12972.1"/>
    <property type="molecule type" value="Genomic_DNA"/>
</dbReference>
<name>A0A239K5K6_9BACT</name>
<dbReference type="InterPro" id="IPR036514">
    <property type="entry name" value="SGNH_hydro_sf"/>
</dbReference>
<evidence type="ECO:0008006" key="3">
    <source>
        <dbReference type="Google" id="ProtNLM"/>
    </source>
</evidence>
<evidence type="ECO:0000313" key="1">
    <source>
        <dbReference type="EMBL" id="SNT12972.1"/>
    </source>
</evidence>
<evidence type="ECO:0000313" key="2">
    <source>
        <dbReference type="Proteomes" id="UP000198356"/>
    </source>
</evidence>
<protein>
    <recommendedName>
        <fullName evidence="3">GDSL-like Lipase/Acylhydrolase family protein</fullName>
    </recommendedName>
</protein>
<reference evidence="1 2" key="1">
    <citation type="submission" date="2017-06" db="EMBL/GenBank/DDBJ databases">
        <authorList>
            <person name="Kim H.J."/>
            <person name="Triplett B.A."/>
        </authorList>
    </citation>
    <scope>NUCLEOTIDE SEQUENCE [LARGE SCALE GENOMIC DNA]</scope>
    <source>
        <strain evidence="1 2">DSM 18704</strain>
    </source>
</reference>
<proteinExistence type="predicted"/>
<keyword evidence="2" id="KW-1185">Reference proteome</keyword>
<dbReference type="SUPFAM" id="SSF52266">
    <property type="entry name" value="SGNH hydrolase"/>
    <property type="match status" value="1"/>
</dbReference>
<dbReference type="Proteomes" id="UP000198356">
    <property type="component" value="Unassembled WGS sequence"/>
</dbReference>
<dbReference type="GO" id="GO:0016788">
    <property type="term" value="F:hydrolase activity, acting on ester bonds"/>
    <property type="evidence" value="ECO:0007669"/>
    <property type="project" value="UniProtKB-ARBA"/>
</dbReference>
<dbReference type="Gene3D" id="3.40.50.1110">
    <property type="entry name" value="SGNH hydrolase"/>
    <property type="match status" value="1"/>
</dbReference>
<gene>
    <name evidence="1" type="ORF">SAMN05421770_104291</name>
</gene>
<sequence>MEIKCSLFVKNRHSEYRLHPYGCNVKVSLKIGDYLFMQFGHNDSRATGHRRSLRPRRFIRHGSRPILRRLADAGPRPCSSRPWIAPIVSQALPRLAWVSIRRQYGRWQKRIASVSSRRNAMSIVLYESAGSDAPRLLADGTHSTAYGGYEFAKCIVDGIVDSRFDLAKFIVAGFVRFDPKHRIACVPWISAPSSDLRDAVISESVRV</sequence>